<keyword evidence="8" id="KW-1185">Reference proteome</keyword>
<feature type="active site" description="Proton donor" evidence="5">
    <location>
        <position position="282"/>
    </location>
</feature>
<evidence type="ECO:0000256" key="3">
    <source>
        <dbReference type="ARBA" id="ARBA00022842"/>
    </source>
</evidence>
<dbReference type="InterPro" id="IPR005801">
    <property type="entry name" value="ADC_synthase"/>
</dbReference>
<gene>
    <name evidence="5" type="primary">menF</name>
    <name evidence="7" type="ordered locus">Cpha266_2088</name>
</gene>
<comment type="similarity">
    <text evidence="2 5">Belongs to the isochorismate synthase family.</text>
</comment>
<dbReference type="InterPro" id="IPR044250">
    <property type="entry name" value="MenF-like"/>
</dbReference>
<dbReference type="GO" id="GO:0009234">
    <property type="term" value="P:menaquinone biosynthetic process"/>
    <property type="evidence" value="ECO:0007669"/>
    <property type="project" value="UniProtKB-UniRule"/>
</dbReference>
<accession>A1BI73</accession>
<feature type="binding site" evidence="5">
    <location>
        <position position="326"/>
    </location>
    <ligand>
        <name>Mg(2+)</name>
        <dbReference type="ChEBI" id="CHEBI:18420"/>
    </ligand>
</feature>
<comment type="cofactor">
    <cofactor evidence="5">
        <name>Mg(2+)</name>
        <dbReference type="ChEBI" id="CHEBI:18420"/>
    </cofactor>
</comment>
<proteinExistence type="inferred from homology"/>
<dbReference type="NCBIfam" id="TIGR00543">
    <property type="entry name" value="isochor_syn"/>
    <property type="match status" value="1"/>
</dbReference>
<dbReference type="UniPathway" id="UPA01057">
    <property type="reaction ID" value="UER00163"/>
</dbReference>
<evidence type="ECO:0000256" key="4">
    <source>
        <dbReference type="ARBA" id="ARBA00023235"/>
    </source>
</evidence>
<dbReference type="Proteomes" id="UP000008701">
    <property type="component" value="Chromosome"/>
</dbReference>
<evidence type="ECO:0000256" key="5">
    <source>
        <dbReference type="HAMAP-Rule" id="MF_01935"/>
    </source>
</evidence>
<dbReference type="PANTHER" id="PTHR47253:SF4">
    <property type="entry name" value="ISOCHORISMATE SYNTHASE 2, CHLOROPLASTIC"/>
    <property type="match status" value="1"/>
</dbReference>
<dbReference type="SUPFAM" id="SSF56322">
    <property type="entry name" value="ADC synthase"/>
    <property type="match status" value="1"/>
</dbReference>
<comment type="catalytic activity">
    <reaction evidence="1 5">
        <text>chorismate = isochorismate</text>
        <dbReference type="Rhea" id="RHEA:18985"/>
        <dbReference type="ChEBI" id="CHEBI:29748"/>
        <dbReference type="ChEBI" id="CHEBI:29780"/>
        <dbReference type="EC" id="5.4.4.2"/>
    </reaction>
</comment>
<keyword evidence="4 5" id="KW-0413">Isomerase</keyword>
<dbReference type="RefSeq" id="WP_011745902.1">
    <property type="nucleotide sequence ID" value="NC_008639.1"/>
</dbReference>
<dbReference type="HOGENOM" id="CLU_006493_8_4_10"/>
<comment type="pathway">
    <text evidence="5">Quinol/quinone metabolism; 1,4-dihydroxy-2-naphthoate biosynthesis; 1,4-dihydroxy-2-naphthoate from chorismate: step 1/7.</text>
</comment>
<dbReference type="Pfam" id="PF00425">
    <property type="entry name" value="Chorismate_bind"/>
    <property type="match status" value="1"/>
</dbReference>
<dbReference type="AlphaFoldDB" id="A1BI73"/>
<dbReference type="STRING" id="290317.Cpha266_2088"/>
<dbReference type="EC" id="5.4.4.2" evidence="5"/>
<dbReference type="InterPro" id="IPR004561">
    <property type="entry name" value="IsoChor_synthase"/>
</dbReference>
<dbReference type="GO" id="GO:0000287">
    <property type="term" value="F:magnesium ion binding"/>
    <property type="evidence" value="ECO:0007669"/>
    <property type="project" value="UniProtKB-UniRule"/>
</dbReference>
<dbReference type="EMBL" id="CP000492">
    <property type="protein sequence ID" value="ABL66100.1"/>
    <property type="molecule type" value="Genomic_DNA"/>
</dbReference>
<feature type="binding site" evidence="5">
    <location>
        <position position="461"/>
    </location>
    <ligand>
        <name>Mg(2+)</name>
        <dbReference type="ChEBI" id="CHEBI:18420"/>
    </ligand>
</feature>
<protein>
    <recommendedName>
        <fullName evidence="5">Isochorismate synthase MenF</fullName>
        <ecNumber evidence="5">5.4.4.2</ecNumber>
    </recommendedName>
    <alternativeName>
        <fullName evidence="5">Isochorismate mutase</fullName>
    </alternativeName>
</protein>
<dbReference type="GO" id="GO:0008909">
    <property type="term" value="F:isochorismate synthase activity"/>
    <property type="evidence" value="ECO:0007669"/>
    <property type="project" value="UniProtKB-UniRule"/>
</dbReference>
<feature type="domain" description="Chorismate-utilising enzyme C-terminal" evidence="6">
    <location>
        <begin position="212"/>
        <end position="465"/>
    </location>
</feature>
<feature type="active site" description="Proton acceptor" evidence="5">
    <location>
        <position position="232"/>
    </location>
</feature>
<comment type="pathway">
    <text evidence="5">Quinol/quinone metabolism; menaquinone biosynthesis.</text>
</comment>
<comment type="function">
    <text evidence="5">Catalyzes the conversion of chorismate to isochorismate.</text>
</comment>
<evidence type="ECO:0000256" key="1">
    <source>
        <dbReference type="ARBA" id="ARBA00000799"/>
    </source>
</evidence>
<keyword evidence="5" id="KW-0474">Menaquinone biosynthesis</keyword>
<evidence type="ECO:0000256" key="2">
    <source>
        <dbReference type="ARBA" id="ARBA00005297"/>
    </source>
</evidence>
<evidence type="ECO:0000313" key="7">
    <source>
        <dbReference type="EMBL" id="ABL66100.1"/>
    </source>
</evidence>
<dbReference type="KEGG" id="cph:Cpha266_2088"/>
<keyword evidence="3 5" id="KW-0460">Magnesium</keyword>
<dbReference type="PANTHER" id="PTHR47253">
    <property type="match status" value="1"/>
</dbReference>
<evidence type="ECO:0000313" key="8">
    <source>
        <dbReference type="Proteomes" id="UP000008701"/>
    </source>
</evidence>
<dbReference type="HAMAP" id="MF_01935">
    <property type="entry name" value="MenF"/>
    <property type="match status" value="1"/>
</dbReference>
<organism evidence="7 8">
    <name type="scientific">Chlorobium phaeobacteroides (strain DSM 266 / SMG 266 / 2430)</name>
    <dbReference type="NCBI Taxonomy" id="290317"/>
    <lineage>
        <taxon>Bacteria</taxon>
        <taxon>Pseudomonadati</taxon>
        <taxon>Chlorobiota</taxon>
        <taxon>Chlorobiia</taxon>
        <taxon>Chlorobiales</taxon>
        <taxon>Chlorobiaceae</taxon>
        <taxon>Chlorobium/Pelodictyon group</taxon>
        <taxon>Chlorobium</taxon>
    </lineage>
</organism>
<dbReference type="InterPro" id="IPR034681">
    <property type="entry name" value="MenF"/>
</dbReference>
<dbReference type="UniPathway" id="UPA00079"/>
<evidence type="ECO:0000259" key="6">
    <source>
        <dbReference type="Pfam" id="PF00425"/>
    </source>
</evidence>
<dbReference type="Gene3D" id="3.60.120.10">
    <property type="entry name" value="Anthranilate synthase"/>
    <property type="match status" value="1"/>
</dbReference>
<keyword evidence="5" id="KW-0479">Metal-binding</keyword>
<dbReference type="OrthoDB" id="9806579at2"/>
<sequence length="477" mass="54122">MSDKRHTIIADNNPLPLQKAVQSLLREVERLKERTTDRFEESPSGSLLTISQPLLPLDPLDWLNRQHLFPKLYWMNREKSFSVAGIGTADCIEQNTPGTNASSFAELTRTIATKDPDARYFGAFRFNNMEEQSEPWHSFSSYAFVLPLVGITFEQERYVLFCNLWLEPGEAPDIKIRSICDALENMSTTQSDCDSDRNIPALVRISRNPDVQSWTRQCERALRTFEAGDMDKIMLARQTILEFSESFSPLLFLINYPYPKNSTYRFYFEPKKNHAFFSFTPERLYRRDGVTLQTEALAGTSLKENLTGDDNLASEVLLNSEKDIREHKFVKDSIYGELFPVCSEIQMDEQVHVLQLNRLAHLYTRCSATLKPEFSNDSTLLTRLHPTPAVGGVPRDEALRHILDIEPFNRGWYAGPAGWISSNAAEFCVGIRSGVVVEAMTFLYSGAGLVKGSDPVSEWDEIEQKIGDLLTTANGDT</sequence>
<dbReference type="eggNOG" id="COG1169">
    <property type="taxonomic scope" value="Bacteria"/>
</dbReference>
<name>A1BI73_CHLPD</name>
<reference evidence="7 8" key="1">
    <citation type="submission" date="2006-12" db="EMBL/GenBank/DDBJ databases">
        <title>Complete sequence of Chlorobium phaeobacteroides DSM 266.</title>
        <authorList>
            <consortium name="US DOE Joint Genome Institute"/>
            <person name="Copeland A."/>
            <person name="Lucas S."/>
            <person name="Lapidus A."/>
            <person name="Barry K."/>
            <person name="Detter J.C."/>
            <person name="Glavina del Rio T."/>
            <person name="Hammon N."/>
            <person name="Israni S."/>
            <person name="Pitluck S."/>
            <person name="Goltsman E."/>
            <person name="Schmutz J."/>
            <person name="Larimer F."/>
            <person name="Land M."/>
            <person name="Hauser L."/>
            <person name="Mikhailova N."/>
            <person name="Li T."/>
            <person name="Overmann J."/>
            <person name="Bryant D.A."/>
            <person name="Richardson P."/>
        </authorList>
    </citation>
    <scope>NUCLEOTIDE SEQUENCE [LARGE SCALE GENOMIC DNA]</scope>
    <source>
        <strain evidence="7 8">DSM 266</strain>
    </source>
</reference>
<dbReference type="InterPro" id="IPR015890">
    <property type="entry name" value="Chorismate_C"/>
</dbReference>